<dbReference type="Proteomes" id="UP000533476">
    <property type="component" value="Unassembled WGS sequence"/>
</dbReference>
<feature type="transmembrane region" description="Helical" evidence="12">
    <location>
        <begin position="526"/>
        <end position="545"/>
    </location>
</feature>
<evidence type="ECO:0000256" key="3">
    <source>
        <dbReference type="ARBA" id="ARBA00005417"/>
    </source>
</evidence>
<comment type="similarity">
    <text evidence="3">Belongs to the ABC transporter superfamily.</text>
</comment>
<keyword evidence="8 14" id="KW-0067">ATP-binding</keyword>
<evidence type="ECO:0000259" key="13">
    <source>
        <dbReference type="PROSITE" id="PS50893"/>
    </source>
</evidence>
<keyword evidence="4" id="KW-0813">Transport</keyword>
<dbReference type="InterPro" id="IPR050095">
    <property type="entry name" value="ECF_ABC_transporter_ATP-bd"/>
</dbReference>
<dbReference type="Gene3D" id="3.40.50.300">
    <property type="entry name" value="P-loop containing nucleotide triphosphate hydrolases"/>
    <property type="match status" value="2"/>
</dbReference>
<evidence type="ECO:0000313" key="14">
    <source>
        <dbReference type="EMBL" id="NMP21130.1"/>
    </source>
</evidence>
<dbReference type="InterPro" id="IPR003593">
    <property type="entry name" value="AAA+_ATPase"/>
</dbReference>
<evidence type="ECO:0000256" key="2">
    <source>
        <dbReference type="ARBA" id="ARBA00004202"/>
    </source>
</evidence>
<dbReference type="GO" id="GO:0042626">
    <property type="term" value="F:ATPase-coupled transmembrane transporter activity"/>
    <property type="evidence" value="ECO:0007669"/>
    <property type="project" value="TreeGrafter"/>
</dbReference>
<evidence type="ECO:0000256" key="10">
    <source>
        <dbReference type="ARBA" id="ARBA00022989"/>
    </source>
</evidence>
<evidence type="ECO:0000313" key="15">
    <source>
        <dbReference type="Proteomes" id="UP000533476"/>
    </source>
</evidence>
<dbReference type="InterPro" id="IPR017871">
    <property type="entry name" value="ABC_transporter-like_CS"/>
</dbReference>
<keyword evidence="9" id="KW-1278">Translocase</keyword>
<dbReference type="SMART" id="SM00382">
    <property type="entry name" value="AAA"/>
    <property type="match status" value="2"/>
</dbReference>
<feature type="transmembrane region" description="Helical" evidence="12">
    <location>
        <begin position="552"/>
        <end position="571"/>
    </location>
</feature>
<evidence type="ECO:0000256" key="1">
    <source>
        <dbReference type="ARBA" id="ARBA00004141"/>
    </source>
</evidence>
<protein>
    <submittedName>
        <fullName evidence="14">ATP-binding cassette domain-containing protein</fullName>
    </submittedName>
</protein>
<dbReference type="InterPro" id="IPR003439">
    <property type="entry name" value="ABC_transporter-like_ATP-bd"/>
</dbReference>
<dbReference type="InterPro" id="IPR003339">
    <property type="entry name" value="ABC/ECF_trnsptr_transmembrane"/>
</dbReference>
<evidence type="ECO:0000256" key="11">
    <source>
        <dbReference type="ARBA" id="ARBA00023136"/>
    </source>
</evidence>
<dbReference type="PANTHER" id="PTHR43553:SF24">
    <property type="entry name" value="ENERGY-COUPLING FACTOR TRANSPORTER ATP-BINDING PROTEIN ECFA1"/>
    <property type="match status" value="1"/>
</dbReference>
<dbReference type="CDD" id="cd16914">
    <property type="entry name" value="EcfT"/>
    <property type="match status" value="1"/>
</dbReference>
<dbReference type="AlphaFoldDB" id="A0A7Y0L0T1"/>
<sequence>MSVSFGDRQVLKGIHGDVKRGQALLVVGPSGCGKSTWALLAAGLIPGTVEAHVEGRVWRHPSLARPGAIGYVFQDPESQFCQIRVGEEIAFGLENMGVDPVLMDARIQAALNDAGLDADREMEHHTLSGGNKQKLALAAALALHPEMLILDEPTANLDPAATAAVFDQIERLIDEGTTVVVIEHKFGELVERIPTMLLFNRDGTIHRVGPTAAVMAEERAWFIDQGLIEADAVKQPVSSAAVSNGTSAIELVGVAARYHRRAPWVLEDLSLTVQPGELVALVGPNGAGKSTVLKVMAGLMKPQSGIVRRPPSAQTGFGFQNPEHQFIFERVVDELANRYVEGSVPADVQTLLDEFHLSGHEHESPYSLSQGQKRRLSVAVMVQRPRRLYCLDEPTFGQDARTRRIIMERLEERRVHGAAVVISTHDMDLVRRYATRVVAISAGRVIFDGAPQALMQNLDVLRAARLAPGQESQPEAVHPERPAVFAAWTGRTRSSLLGRLNPAWKLVAVFIAVGLGASAGTLRQAIPLAVLPVALMLFFSGLGVVGTARRILPFAIFFAIYVWMMTAYAAVGPNTSVVHVLWYRLSFPGFMKGLVLGTRMLAAVAFGILFVSTVDLVDLVKSLSRQFRVPPKFSYGTLAGLSFFPQFREEWQKLRLARRVRGKDARFSFIRVVTYALPLLSDAVRLSERVAIAMEARGFVGRVTEASDARSYYRASPSGWRDALFLVVVVGLTAAALWH</sequence>
<reference evidence="14 15" key="1">
    <citation type="submission" date="2020-04" db="EMBL/GenBank/DDBJ databases">
        <authorList>
            <person name="Zhang R."/>
            <person name="Schippers A."/>
        </authorList>
    </citation>
    <scope>NUCLEOTIDE SEQUENCE [LARGE SCALE GENOMIC DNA]</scope>
    <source>
        <strain evidence="14 15">DSM 109850</strain>
    </source>
</reference>
<keyword evidence="6 12" id="KW-0812">Transmembrane</keyword>
<keyword evidence="10 12" id="KW-1133">Transmembrane helix</keyword>
<feature type="transmembrane region" description="Helical" evidence="12">
    <location>
        <begin position="720"/>
        <end position="738"/>
    </location>
</feature>
<dbReference type="PROSITE" id="PS50893">
    <property type="entry name" value="ABC_TRANSPORTER_2"/>
    <property type="match status" value="2"/>
</dbReference>
<evidence type="ECO:0000256" key="5">
    <source>
        <dbReference type="ARBA" id="ARBA00022475"/>
    </source>
</evidence>
<comment type="caution">
    <text evidence="14">The sequence shown here is derived from an EMBL/GenBank/DDBJ whole genome shotgun (WGS) entry which is preliminary data.</text>
</comment>
<comment type="subcellular location">
    <subcellularLocation>
        <location evidence="2">Cell membrane</location>
        <topology evidence="2">Peripheral membrane protein</topology>
    </subcellularLocation>
    <subcellularLocation>
        <location evidence="1">Membrane</location>
        <topology evidence="1">Multi-pass membrane protein</topology>
    </subcellularLocation>
</comment>
<organism evidence="14 15">
    <name type="scientific">Sulfobacillus harzensis</name>
    <dbReference type="NCBI Taxonomy" id="2729629"/>
    <lineage>
        <taxon>Bacteria</taxon>
        <taxon>Bacillati</taxon>
        <taxon>Bacillota</taxon>
        <taxon>Clostridia</taxon>
        <taxon>Eubacteriales</taxon>
        <taxon>Clostridiales Family XVII. Incertae Sedis</taxon>
        <taxon>Sulfobacillus</taxon>
    </lineage>
</organism>
<evidence type="ECO:0000256" key="4">
    <source>
        <dbReference type="ARBA" id="ARBA00022448"/>
    </source>
</evidence>
<dbReference type="GO" id="GO:0005524">
    <property type="term" value="F:ATP binding"/>
    <property type="evidence" value="ECO:0007669"/>
    <property type="project" value="UniProtKB-KW"/>
</dbReference>
<dbReference type="Pfam" id="PF02361">
    <property type="entry name" value="CbiQ"/>
    <property type="match status" value="1"/>
</dbReference>
<dbReference type="PANTHER" id="PTHR43553">
    <property type="entry name" value="HEAVY METAL TRANSPORTER"/>
    <property type="match status" value="1"/>
</dbReference>
<feature type="domain" description="ABC transporter" evidence="13">
    <location>
        <begin position="249"/>
        <end position="467"/>
    </location>
</feature>
<gene>
    <name evidence="14" type="ORF">HIJ39_01995</name>
</gene>
<evidence type="ECO:0000256" key="9">
    <source>
        <dbReference type="ARBA" id="ARBA00022967"/>
    </source>
</evidence>
<feature type="transmembrane region" description="Helical" evidence="12">
    <location>
        <begin position="591"/>
        <end position="617"/>
    </location>
</feature>
<dbReference type="Pfam" id="PF00005">
    <property type="entry name" value="ABC_tran"/>
    <property type="match status" value="2"/>
</dbReference>
<dbReference type="CDD" id="cd03225">
    <property type="entry name" value="ABC_cobalt_CbiO_domain1"/>
    <property type="match status" value="2"/>
</dbReference>
<keyword evidence="7" id="KW-0547">Nucleotide-binding</keyword>
<keyword evidence="11 12" id="KW-0472">Membrane</keyword>
<name>A0A7Y0L0T1_9FIRM</name>
<keyword evidence="5" id="KW-1003">Cell membrane</keyword>
<dbReference type="InterPro" id="IPR015856">
    <property type="entry name" value="ABC_transpr_CbiO/EcfA_su"/>
</dbReference>
<dbReference type="SUPFAM" id="SSF52540">
    <property type="entry name" value="P-loop containing nucleoside triphosphate hydrolases"/>
    <property type="match status" value="2"/>
</dbReference>
<evidence type="ECO:0000256" key="8">
    <source>
        <dbReference type="ARBA" id="ARBA00022840"/>
    </source>
</evidence>
<dbReference type="GO" id="GO:0016887">
    <property type="term" value="F:ATP hydrolysis activity"/>
    <property type="evidence" value="ECO:0007669"/>
    <property type="project" value="InterPro"/>
</dbReference>
<keyword evidence="15" id="KW-1185">Reference proteome</keyword>
<dbReference type="PROSITE" id="PS00211">
    <property type="entry name" value="ABC_TRANSPORTER_1"/>
    <property type="match status" value="2"/>
</dbReference>
<dbReference type="InterPro" id="IPR027417">
    <property type="entry name" value="P-loop_NTPase"/>
</dbReference>
<evidence type="ECO:0000256" key="12">
    <source>
        <dbReference type="SAM" id="Phobius"/>
    </source>
</evidence>
<dbReference type="GO" id="GO:0043190">
    <property type="term" value="C:ATP-binding cassette (ABC) transporter complex"/>
    <property type="evidence" value="ECO:0007669"/>
    <property type="project" value="TreeGrafter"/>
</dbReference>
<proteinExistence type="inferred from homology"/>
<feature type="domain" description="ABC transporter" evidence="13">
    <location>
        <begin position="1"/>
        <end position="227"/>
    </location>
</feature>
<evidence type="ECO:0000256" key="6">
    <source>
        <dbReference type="ARBA" id="ARBA00022692"/>
    </source>
</evidence>
<dbReference type="EMBL" id="JABBVZ010000004">
    <property type="protein sequence ID" value="NMP21130.1"/>
    <property type="molecule type" value="Genomic_DNA"/>
</dbReference>
<evidence type="ECO:0000256" key="7">
    <source>
        <dbReference type="ARBA" id="ARBA00022741"/>
    </source>
</evidence>
<accession>A0A7Y0L0T1</accession>